<keyword evidence="2" id="KW-1185">Reference proteome</keyword>
<protein>
    <submittedName>
        <fullName evidence="3">Fibronectin type-III domain-containing protein</fullName>
    </submittedName>
</protein>
<dbReference type="InterPro" id="IPR036116">
    <property type="entry name" value="FN3_sf"/>
</dbReference>
<dbReference type="Proteomes" id="UP000095280">
    <property type="component" value="Unplaced"/>
</dbReference>
<dbReference type="CDD" id="cd00063">
    <property type="entry name" value="FN3"/>
    <property type="match status" value="1"/>
</dbReference>
<organism evidence="2 3">
    <name type="scientific">Macrostomum lignano</name>
    <dbReference type="NCBI Taxonomy" id="282301"/>
    <lineage>
        <taxon>Eukaryota</taxon>
        <taxon>Metazoa</taxon>
        <taxon>Spiralia</taxon>
        <taxon>Lophotrochozoa</taxon>
        <taxon>Platyhelminthes</taxon>
        <taxon>Rhabditophora</taxon>
        <taxon>Macrostomorpha</taxon>
        <taxon>Macrostomida</taxon>
        <taxon>Macrostomidae</taxon>
        <taxon>Macrostomum</taxon>
    </lineage>
</organism>
<dbReference type="InterPro" id="IPR013783">
    <property type="entry name" value="Ig-like_fold"/>
</dbReference>
<reference evidence="3" key="1">
    <citation type="submission" date="2016-11" db="UniProtKB">
        <authorList>
            <consortium name="WormBaseParasite"/>
        </authorList>
    </citation>
    <scope>IDENTIFICATION</scope>
</reference>
<dbReference type="SUPFAM" id="SSF49265">
    <property type="entry name" value="Fibronectin type III"/>
    <property type="match status" value="1"/>
</dbReference>
<evidence type="ECO:0000256" key="1">
    <source>
        <dbReference type="SAM" id="Phobius"/>
    </source>
</evidence>
<evidence type="ECO:0000313" key="2">
    <source>
        <dbReference type="Proteomes" id="UP000095280"/>
    </source>
</evidence>
<dbReference type="AlphaFoldDB" id="A0A1I8G1D6"/>
<evidence type="ECO:0000313" key="3">
    <source>
        <dbReference type="WBParaSite" id="maker-uti_cns_0000594-snap-gene-0.3-mRNA-1"/>
    </source>
</evidence>
<accession>A0A1I8G1D6</accession>
<dbReference type="InterPro" id="IPR003961">
    <property type="entry name" value="FN3_dom"/>
</dbReference>
<proteinExistence type="predicted"/>
<name>A0A1I8G1D6_9PLAT</name>
<keyword evidence="1" id="KW-0472">Membrane</keyword>
<sequence length="183" mass="20068">VVYQGSSHSTRLTRLAELTDYYFRIRATNEARLRPLLQSILLLNWQGASACDEAATTIRADPGQLAGSTGPACDLWVYRGSDQSCKLTCLNPNTEYQVRVAAARRCSETGDELIGAFSQGVVFITRAGVRLGLVDKPDCGVFWFVVLVLVVCVALFHRRPRRCRLVGAAPGCRAARGIRRHGS</sequence>
<dbReference type="WBParaSite" id="maker-uti_cns_0000594-snap-gene-0.3-mRNA-1">
    <property type="protein sequence ID" value="maker-uti_cns_0000594-snap-gene-0.3-mRNA-1"/>
    <property type="gene ID" value="maker-uti_cns_0000594-snap-gene-0.3"/>
</dbReference>
<keyword evidence="1" id="KW-0812">Transmembrane</keyword>
<keyword evidence="1" id="KW-1133">Transmembrane helix</keyword>
<feature type="transmembrane region" description="Helical" evidence="1">
    <location>
        <begin position="140"/>
        <end position="156"/>
    </location>
</feature>
<dbReference type="Gene3D" id="2.60.40.10">
    <property type="entry name" value="Immunoglobulins"/>
    <property type="match status" value="1"/>
</dbReference>